<comment type="caution">
    <text evidence="1">The sequence shown here is derived from an EMBL/GenBank/DDBJ whole genome shotgun (WGS) entry which is preliminary data.</text>
</comment>
<reference evidence="1 2" key="1">
    <citation type="submission" date="2020-09" db="EMBL/GenBank/DDBJ databases">
        <title>Marinomonas sp. nov., isolated from the cysticercosis algae of Qingdao, China.</title>
        <authorList>
            <person name="Sun X."/>
        </authorList>
    </citation>
    <scope>NUCLEOTIDE SEQUENCE [LARGE SCALE GENOMIC DNA]</scope>
    <source>
        <strain evidence="1 2">SM2066</strain>
    </source>
</reference>
<dbReference type="Gene3D" id="3.20.20.70">
    <property type="entry name" value="Aldolase class I"/>
    <property type="match status" value="1"/>
</dbReference>
<dbReference type="InterPro" id="IPR013785">
    <property type="entry name" value="Aldolase_TIM"/>
</dbReference>
<dbReference type="EMBL" id="JACYFC010000002">
    <property type="protein sequence ID" value="MBD5771111.1"/>
    <property type="molecule type" value="Genomic_DNA"/>
</dbReference>
<proteinExistence type="predicted"/>
<dbReference type="RefSeq" id="WP_191594458.1">
    <property type="nucleotide sequence ID" value="NZ_JACYFC010000002.1"/>
</dbReference>
<accession>A0ABR8NYJ5</accession>
<organism evidence="1 2">
    <name type="scientific">Marinomonas colpomeniae</name>
    <dbReference type="NCBI Taxonomy" id="2774408"/>
    <lineage>
        <taxon>Bacteria</taxon>
        <taxon>Pseudomonadati</taxon>
        <taxon>Pseudomonadota</taxon>
        <taxon>Gammaproteobacteria</taxon>
        <taxon>Oceanospirillales</taxon>
        <taxon>Oceanospirillaceae</taxon>
        <taxon>Marinomonas</taxon>
    </lineage>
</organism>
<sequence length="381" mass="43502">MIREFVKQKKSTLLCSGPMSKNCIDATIELSKQYDIPQVLIASRRQIDSSDFGGGYVENFTTEEFSSYVRSWGADKVFLARDHGGPYQSIVESSNNLNVSDSMASAKKSFESDILADFDFLHLDPSIPVQDENLTVDKILSRLFELYGHTYEFSKRNGKEIQFELGTEEQNGYGQDLEQFEYFLNETQKFCEKNKIIKPTFVVAQTGTKVMEYKNVGIFKDDISTRSNLSLDHIKKTIGICNKYGVMLKEHNTDYLSNEALSLRPVIGIHASNVAPEFGVVETKGLLYVLNAFGYKKEFDLFVEIAIASNKWKKWMLENSSASDIDKAIICGHYIFSNSKIKTMRENVSIDLLSKNINLENYLKTLIKQSMMRYIQSFRMI</sequence>
<gene>
    <name evidence="1" type="ORF">IF202_08590</name>
</gene>
<dbReference type="SUPFAM" id="SSF51569">
    <property type="entry name" value="Aldolase"/>
    <property type="match status" value="1"/>
</dbReference>
<keyword evidence="2" id="KW-1185">Reference proteome</keyword>
<dbReference type="Proteomes" id="UP000604161">
    <property type="component" value="Unassembled WGS sequence"/>
</dbReference>
<evidence type="ECO:0000313" key="2">
    <source>
        <dbReference type="Proteomes" id="UP000604161"/>
    </source>
</evidence>
<evidence type="ECO:0000313" key="1">
    <source>
        <dbReference type="EMBL" id="MBD5771111.1"/>
    </source>
</evidence>
<evidence type="ECO:0008006" key="3">
    <source>
        <dbReference type="Google" id="ProtNLM"/>
    </source>
</evidence>
<protein>
    <recommendedName>
        <fullName evidence="3">Tagatose-6-phosphate kinase</fullName>
    </recommendedName>
</protein>
<name>A0ABR8NYJ5_9GAMM</name>